<name>A0A8K0CW12_IGNLU</name>
<dbReference type="InterPro" id="IPR051342">
    <property type="entry name" value="PDZ_scaffold"/>
</dbReference>
<dbReference type="PANTHER" id="PTHR19964:SF92">
    <property type="entry name" value="PATJ HOMOLOG"/>
    <property type="match status" value="1"/>
</dbReference>
<reference evidence="3" key="1">
    <citation type="submission" date="2019-08" db="EMBL/GenBank/DDBJ databases">
        <title>The genome of the North American firefly Photinus pyralis.</title>
        <authorList>
            <consortium name="Photinus pyralis genome working group"/>
            <person name="Fallon T.R."/>
            <person name="Sander Lower S.E."/>
            <person name="Weng J.-K."/>
        </authorList>
    </citation>
    <scope>NUCLEOTIDE SEQUENCE</scope>
    <source>
        <strain evidence="3">TRF0915ILg1</strain>
        <tissue evidence="3">Whole body</tissue>
    </source>
</reference>
<feature type="domain" description="PDZ" evidence="2">
    <location>
        <begin position="81"/>
        <end position="164"/>
    </location>
</feature>
<feature type="domain" description="PDZ" evidence="2">
    <location>
        <begin position="313"/>
        <end position="395"/>
    </location>
</feature>
<sequence length="399" mass="42356">MGGIQVGDEILEVNGVVLHGRCHLNASAIIKGLAGPIFKIIILRRKMAIDDIAVRPVTQFPVSLQDESLEDKFSGYPNVRNIAIQKGNHSLGIMIIEGKHAELGQGIFISDIQDGSAAEKAGLEVGEMILAVNKEPLLGADYDTAANLLKRTEGVVTLYLSNPTKKSTTPQPQVPEKVVVEEPKLPTALKPQTQPSRSPTPVPETTIDPASGSIAPGRNSTIEIVTDNHGLGLFFVGGKDTIFSHGIIVIEIFPGGAADKDGRIQDGDVILEANGVCLKEATSEVAIQTLRQTLPKMKLVILRPEKIEYTVIEVDLAKKPGKGLGLSIIGKKNGKGVYVAEVLNGGSADVDGRISKGDLVVSVNGQTAENVSADEAGAILKTVSGKAALKFHRYKPIIR</sequence>
<dbReference type="InterPro" id="IPR001478">
    <property type="entry name" value="PDZ"/>
</dbReference>
<dbReference type="OrthoDB" id="438726at2759"/>
<dbReference type="PROSITE" id="PS50106">
    <property type="entry name" value="PDZ"/>
    <property type="match status" value="4"/>
</dbReference>
<feature type="region of interest" description="Disordered" evidence="1">
    <location>
        <begin position="185"/>
        <end position="218"/>
    </location>
</feature>
<proteinExistence type="predicted"/>
<dbReference type="Pfam" id="PF00595">
    <property type="entry name" value="PDZ"/>
    <property type="match status" value="3"/>
</dbReference>
<protein>
    <recommendedName>
        <fullName evidence="2">PDZ domain-containing protein</fullName>
    </recommendedName>
</protein>
<feature type="domain" description="PDZ" evidence="2">
    <location>
        <begin position="1"/>
        <end position="45"/>
    </location>
</feature>
<dbReference type="Gene3D" id="2.30.42.10">
    <property type="match status" value="4"/>
</dbReference>
<evidence type="ECO:0000313" key="3">
    <source>
        <dbReference type="EMBL" id="KAF2894710.1"/>
    </source>
</evidence>
<gene>
    <name evidence="3" type="ORF">ILUMI_11470</name>
</gene>
<dbReference type="AlphaFoldDB" id="A0A8K0CW12"/>
<feature type="compositionally biased region" description="Polar residues" evidence="1">
    <location>
        <begin position="190"/>
        <end position="199"/>
    </location>
</feature>
<keyword evidence="4" id="KW-1185">Reference proteome</keyword>
<dbReference type="PANTHER" id="PTHR19964">
    <property type="entry name" value="MULTIPLE PDZ DOMAIN PROTEIN"/>
    <property type="match status" value="1"/>
</dbReference>
<evidence type="ECO:0000256" key="1">
    <source>
        <dbReference type="SAM" id="MobiDB-lite"/>
    </source>
</evidence>
<comment type="caution">
    <text evidence="3">The sequence shown here is derived from an EMBL/GenBank/DDBJ whole genome shotgun (WGS) entry which is preliminary data.</text>
</comment>
<dbReference type="SUPFAM" id="SSF50156">
    <property type="entry name" value="PDZ domain-like"/>
    <property type="match status" value="4"/>
</dbReference>
<dbReference type="Proteomes" id="UP000801492">
    <property type="component" value="Unassembled WGS sequence"/>
</dbReference>
<dbReference type="SMART" id="SM00228">
    <property type="entry name" value="PDZ"/>
    <property type="match status" value="3"/>
</dbReference>
<feature type="domain" description="PDZ" evidence="2">
    <location>
        <begin position="221"/>
        <end position="305"/>
    </location>
</feature>
<dbReference type="InterPro" id="IPR036034">
    <property type="entry name" value="PDZ_sf"/>
</dbReference>
<dbReference type="EMBL" id="VTPC01006736">
    <property type="protein sequence ID" value="KAF2894710.1"/>
    <property type="molecule type" value="Genomic_DNA"/>
</dbReference>
<evidence type="ECO:0000259" key="2">
    <source>
        <dbReference type="PROSITE" id="PS50106"/>
    </source>
</evidence>
<organism evidence="3 4">
    <name type="scientific">Ignelater luminosus</name>
    <name type="common">Cucubano</name>
    <name type="synonym">Pyrophorus luminosus</name>
    <dbReference type="NCBI Taxonomy" id="2038154"/>
    <lineage>
        <taxon>Eukaryota</taxon>
        <taxon>Metazoa</taxon>
        <taxon>Ecdysozoa</taxon>
        <taxon>Arthropoda</taxon>
        <taxon>Hexapoda</taxon>
        <taxon>Insecta</taxon>
        <taxon>Pterygota</taxon>
        <taxon>Neoptera</taxon>
        <taxon>Endopterygota</taxon>
        <taxon>Coleoptera</taxon>
        <taxon>Polyphaga</taxon>
        <taxon>Elateriformia</taxon>
        <taxon>Elateroidea</taxon>
        <taxon>Elateridae</taxon>
        <taxon>Agrypninae</taxon>
        <taxon>Pyrophorini</taxon>
        <taxon>Ignelater</taxon>
    </lineage>
</organism>
<accession>A0A8K0CW12</accession>
<dbReference type="CDD" id="cd23064">
    <property type="entry name" value="PDZ3_INAD-like"/>
    <property type="match status" value="1"/>
</dbReference>
<evidence type="ECO:0000313" key="4">
    <source>
        <dbReference type="Proteomes" id="UP000801492"/>
    </source>
</evidence>